<feature type="binding site" evidence="10">
    <location>
        <begin position="651"/>
        <end position="660"/>
    </location>
    <ligand>
        <name>ATP</name>
        <dbReference type="ChEBI" id="CHEBI:30616"/>
    </ligand>
</feature>
<comment type="caution">
    <text evidence="13">The sequence shown here is derived from an EMBL/GenBank/DDBJ whole genome shotgun (WGS) entry which is preliminary data.</text>
</comment>
<accession>A0A9W4MSB6</accession>
<dbReference type="PANTHER" id="PTHR12592">
    <property type="entry name" value="ATP-DEPENDENT (S)-NAD(P)H-HYDRATE DEHYDRATASE FAMILY MEMBER"/>
    <property type="match status" value="1"/>
</dbReference>
<evidence type="ECO:0000259" key="12">
    <source>
        <dbReference type="PROSITE" id="PS51383"/>
    </source>
</evidence>
<sequence length="769" mass="82628">MSFLDSVLSSIQTGKPSQLPLSQAPTSPAPASVSKKEDRKPTAERRAPPTSGNASGGIKRKAEDQLPRPQKSESKVTNNSASMKSTLATRPAVSPASPRVVSKPVPTTTSRPTTSKPTPKSSLSAAPKVTPSRKEPAPKPASAAAATTSKPPPKGSFAEIMAQAKAKQETAPVGVGLLRHQAGPKERLTKVERKRRMMELQAKEKEARLGKKPGSGVSAKSKPAVRQRDSEGPSYKGTAKPTQTPEPPAYRGTLGLPSNRGGSDRRQQSRNPRQNEYLGTDEEDEGDYGGHDDYYSDASSDMEAGIDDVDREEAAALEYAKREDEKELRLEMAAKKEKLERQRKLAALASKGKLIGFDITGNSKQAWPHLTGDITHDFHLGSISYLLQFHCFTLPRTHLFAMESVHHVSVSSKILFSKVRKIVPPMLEKFHKGQLGRVAVIGGSLDYTGAPYFSAMASARLGCDMSHVLCERSAASVIKSYSPNLMVHPLLPSIDTVKDPNSIDVPSLAGPIIAMLSRLHALVIGPGLGRDEVTLKVVAEVIREARSRSIPFVLDADGLLIVTQDPSLVKGYKECILTPNVVEFGRLAKTMGVKVASQVEIAQAGNGDTVSKASDACKQLSQAFGGVTIIQKGPQDVISNGVTSIISDSEGGLKRSGGQGDTLTGSLGTFLAWRAAYHEKMWDSGEQDNEKEAQSKEDVQAELNSENKRMSPITTLLLAAWASSSITRECSRRAFVDKGRSMQASDLTGEVHGAFLRLIGEPEGSKTHL</sequence>
<evidence type="ECO:0000256" key="3">
    <source>
        <dbReference type="ARBA" id="ARBA00022741"/>
    </source>
</evidence>
<protein>
    <recommendedName>
        <fullName evidence="10">ATP-dependent (S)-NAD(P)H-hydrate dehydratase</fullName>
        <ecNumber evidence="10">4.2.1.93</ecNumber>
    </recommendedName>
    <alternativeName>
        <fullName evidence="10">ATP-dependent NAD(P)HX dehydratase</fullName>
    </alternativeName>
</protein>
<comment type="subcellular location">
    <subcellularLocation>
        <location evidence="10">Cytoplasm</location>
    </subcellularLocation>
</comment>
<comment type="cofactor">
    <cofactor evidence="10">
        <name>Mg(2+)</name>
        <dbReference type="ChEBI" id="CHEBI:18420"/>
    </cofactor>
</comment>
<organism evidence="13 14">
    <name type="scientific">Penicillium nalgiovense</name>
    <dbReference type="NCBI Taxonomy" id="60175"/>
    <lineage>
        <taxon>Eukaryota</taxon>
        <taxon>Fungi</taxon>
        <taxon>Dikarya</taxon>
        <taxon>Ascomycota</taxon>
        <taxon>Pezizomycotina</taxon>
        <taxon>Eurotiomycetes</taxon>
        <taxon>Eurotiomycetidae</taxon>
        <taxon>Eurotiales</taxon>
        <taxon>Aspergillaceae</taxon>
        <taxon>Penicillium</taxon>
    </lineage>
</organism>
<dbReference type="PANTHER" id="PTHR12592:SF0">
    <property type="entry name" value="ATP-DEPENDENT (S)-NAD(P)H-HYDRATE DEHYDRATASE"/>
    <property type="match status" value="1"/>
</dbReference>
<feature type="binding site" evidence="10">
    <location>
        <position position="661"/>
    </location>
    <ligand>
        <name>(6S)-NADPHX</name>
        <dbReference type="ChEBI" id="CHEBI:64076"/>
    </ligand>
</feature>
<comment type="catalytic activity">
    <reaction evidence="9 10">
        <text>(6S)-NADPHX + ATP = ADP + phosphate + NADPH + H(+)</text>
        <dbReference type="Rhea" id="RHEA:32231"/>
        <dbReference type="ChEBI" id="CHEBI:15378"/>
        <dbReference type="ChEBI" id="CHEBI:30616"/>
        <dbReference type="ChEBI" id="CHEBI:43474"/>
        <dbReference type="ChEBI" id="CHEBI:57783"/>
        <dbReference type="ChEBI" id="CHEBI:64076"/>
        <dbReference type="ChEBI" id="CHEBI:456216"/>
        <dbReference type="EC" id="4.2.1.93"/>
    </reaction>
</comment>
<dbReference type="Gene3D" id="3.40.1190.20">
    <property type="match status" value="1"/>
</dbReference>
<dbReference type="GO" id="GO:0047453">
    <property type="term" value="F:ATP-dependent NAD(P)H-hydrate dehydratase activity"/>
    <property type="evidence" value="ECO:0007669"/>
    <property type="project" value="UniProtKB-UniRule"/>
</dbReference>
<comment type="function">
    <text evidence="10">Catalyzes the dehydration of the S-form of NAD(P)HX at the expense of ATP, which is converted to ADP. Together with NAD(P)HX epimerase, which catalyzes the epimerization of the S- and R-forms, the enzyme allows the repair of both epimers of NAD(P)HX, a damaged form of NAD(P)H that is a result of enzymatic or heat-dependent hydration.</text>
</comment>
<dbReference type="EMBL" id="CAJVNV010000111">
    <property type="protein sequence ID" value="CAG8050431.1"/>
    <property type="molecule type" value="Genomic_DNA"/>
</dbReference>
<feature type="binding site" evidence="10">
    <location>
        <position position="527"/>
    </location>
    <ligand>
        <name>(6S)-NADPHX</name>
        <dbReference type="ChEBI" id="CHEBI:64076"/>
    </ligand>
</feature>
<dbReference type="NCBIfam" id="TIGR00196">
    <property type="entry name" value="yjeF_cterm"/>
    <property type="match status" value="1"/>
</dbReference>
<dbReference type="GO" id="GO:0110051">
    <property type="term" value="P:metabolite repair"/>
    <property type="evidence" value="ECO:0007669"/>
    <property type="project" value="TreeGrafter"/>
</dbReference>
<keyword evidence="7" id="KW-0175">Coiled coil</keyword>
<evidence type="ECO:0000256" key="11">
    <source>
        <dbReference type="SAM" id="MobiDB-lite"/>
    </source>
</evidence>
<feature type="compositionally biased region" description="Basic and acidic residues" evidence="11">
    <location>
        <begin position="34"/>
        <end position="47"/>
    </location>
</feature>
<evidence type="ECO:0000256" key="10">
    <source>
        <dbReference type="HAMAP-Rule" id="MF_03157"/>
    </source>
</evidence>
<reference evidence="13" key="1">
    <citation type="submission" date="2021-07" db="EMBL/GenBank/DDBJ databases">
        <authorList>
            <person name="Branca A.L. A."/>
        </authorList>
    </citation>
    <scope>NUCLEOTIDE SEQUENCE</scope>
</reference>
<evidence type="ECO:0000256" key="4">
    <source>
        <dbReference type="ARBA" id="ARBA00022840"/>
    </source>
</evidence>
<dbReference type="EC" id="4.2.1.93" evidence="10"/>
<dbReference type="AlphaFoldDB" id="A0A9W4MSB6"/>
<feature type="region of interest" description="Disordered" evidence="11">
    <location>
        <begin position="1"/>
        <end position="300"/>
    </location>
</feature>
<dbReference type="PROSITE" id="PS51383">
    <property type="entry name" value="YJEF_C_3"/>
    <property type="match status" value="1"/>
</dbReference>
<dbReference type="SUPFAM" id="SSF53613">
    <property type="entry name" value="Ribokinase-like"/>
    <property type="match status" value="1"/>
</dbReference>
<dbReference type="InterPro" id="IPR000631">
    <property type="entry name" value="CARKD"/>
</dbReference>
<dbReference type="Pfam" id="PF01256">
    <property type="entry name" value="Carb_kinase"/>
    <property type="match status" value="1"/>
</dbReference>
<keyword evidence="3 10" id="KW-0547">Nucleotide-binding</keyword>
<dbReference type="Proteomes" id="UP001153461">
    <property type="component" value="Unassembled WGS sequence"/>
</dbReference>
<evidence type="ECO:0000313" key="13">
    <source>
        <dbReference type="EMBL" id="CAG8050431.1"/>
    </source>
</evidence>
<comment type="similarity">
    <text evidence="1">Belongs to the SPT2 family.</text>
</comment>
<dbReference type="InterPro" id="IPR029056">
    <property type="entry name" value="Ribokinase-like"/>
</dbReference>
<keyword evidence="4 10" id="KW-0067">ATP-binding</keyword>
<feature type="compositionally biased region" description="Polar residues" evidence="11">
    <location>
        <begin position="7"/>
        <end position="26"/>
    </location>
</feature>
<keyword evidence="8 10" id="KW-0456">Lyase</keyword>
<feature type="domain" description="YjeF C-terminal" evidence="12">
    <location>
        <begin position="415"/>
        <end position="758"/>
    </location>
</feature>
<gene>
    <name evidence="13" type="ORF">PNAL_LOCUS3277</name>
</gene>
<evidence type="ECO:0000256" key="7">
    <source>
        <dbReference type="ARBA" id="ARBA00023054"/>
    </source>
</evidence>
<dbReference type="Pfam" id="PF08243">
    <property type="entry name" value="SPT2"/>
    <property type="match status" value="1"/>
</dbReference>
<feature type="compositionally biased region" description="Basic and acidic residues" evidence="11">
    <location>
        <begin position="60"/>
        <end position="74"/>
    </location>
</feature>
<evidence type="ECO:0000313" key="14">
    <source>
        <dbReference type="Proteomes" id="UP001153461"/>
    </source>
</evidence>
<evidence type="ECO:0000256" key="1">
    <source>
        <dbReference type="ARBA" id="ARBA00006461"/>
    </source>
</evidence>
<feature type="region of interest" description="Disordered" evidence="11">
    <location>
        <begin position="683"/>
        <end position="706"/>
    </location>
</feature>
<dbReference type="SMART" id="SM00784">
    <property type="entry name" value="SPT2"/>
    <property type="match status" value="1"/>
</dbReference>
<dbReference type="OrthoDB" id="260807at2759"/>
<keyword evidence="6 10" id="KW-0520">NAD</keyword>
<feature type="compositionally biased region" description="Low complexity" evidence="11">
    <location>
        <begin position="97"/>
        <end position="122"/>
    </location>
</feature>
<keyword evidence="2 10" id="KW-0597">Phosphoprotein</keyword>
<dbReference type="GO" id="GO:0046496">
    <property type="term" value="P:nicotinamide nucleotide metabolic process"/>
    <property type="evidence" value="ECO:0007669"/>
    <property type="project" value="UniProtKB-UniRule"/>
</dbReference>
<dbReference type="CDD" id="cd01171">
    <property type="entry name" value="YXKO-related"/>
    <property type="match status" value="1"/>
</dbReference>
<evidence type="ECO:0000256" key="2">
    <source>
        <dbReference type="ARBA" id="ARBA00022553"/>
    </source>
</evidence>
<comment type="similarity">
    <text evidence="10">Belongs to the NnrD/CARKD family.</text>
</comment>
<feature type="compositionally biased region" description="Low complexity" evidence="11">
    <location>
        <begin position="140"/>
        <end position="149"/>
    </location>
</feature>
<keyword evidence="10" id="KW-0963">Cytoplasm</keyword>
<name>A0A9W4MSB6_PENNA</name>
<dbReference type="GO" id="GO:0005737">
    <property type="term" value="C:cytoplasm"/>
    <property type="evidence" value="ECO:0007669"/>
    <property type="project" value="UniProtKB-SubCell"/>
</dbReference>
<evidence type="ECO:0000256" key="9">
    <source>
        <dbReference type="ARBA" id="ARBA00047472"/>
    </source>
</evidence>
<evidence type="ECO:0000256" key="8">
    <source>
        <dbReference type="ARBA" id="ARBA00023239"/>
    </source>
</evidence>
<dbReference type="HAMAP" id="MF_01965">
    <property type="entry name" value="NADHX_dehydratase"/>
    <property type="match status" value="1"/>
</dbReference>
<dbReference type="FunFam" id="3.40.1190.20:FF:000023">
    <property type="entry name" value="ATP-dependent (S)-NAD(P)H-hydrate dehydratase"/>
    <property type="match status" value="1"/>
</dbReference>
<feature type="binding site" evidence="10">
    <location>
        <begin position="632"/>
        <end position="636"/>
    </location>
    <ligand>
        <name>ATP</name>
        <dbReference type="ChEBI" id="CHEBI:30616"/>
    </ligand>
</feature>
<evidence type="ECO:0000256" key="5">
    <source>
        <dbReference type="ARBA" id="ARBA00022857"/>
    </source>
</evidence>
<feature type="compositionally biased region" description="Basic and acidic residues" evidence="11">
    <location>
        <begin position="183"/>
        <end position="209"/>
    </location>
</feature>
<dbReference type="InterPro" id="IPR017953">
    <property type="entry name" value="Carbohydrate_kinase_pred_CS"/>
</dbReference>
<feature type="compositionally biased region" description="Polar residues" evidence="11">
    <location>
        <begin position="75"/>
        <end position="88"/>
    </location>
</feature>
<proteinExistence type="inferred from homology"/>
<dbReference type="InterPro" id="IPR013256">
    <property type="entry name" value="Chromatin_SPT2"/>
</dbReference>
<dbReference type="GO" id="GO:0005524">
    <property type="term" value="F:ATP binding"/>
    <property type="evidence" value="ECO:0007669"/>
    <property type="project" value="UniProtKB-KW"/>
</dbReference>
<dbReference type="PROSITE" id="PS01050">
    <property type="entry name" value="YJEF_C_2"/>
    <property type="match status" value="1"/>
</dbReference>
<feature type="binding site" evidence="10">
    <location>
        <begin position="580"/>
        <end position="586"/>
    </location>
    <ligand>
        <name>(6S)-NADPHX</name>
        <dbReference type="ChEBI" id="CHEBI:64076"/>
    </ligand>
</feature>
<evidence type="ECO:0000256" key="6">
    <source>
        <dbReference type="ARBA" id="ARBA00023027"/>
    </source>
</evidence>
<comment type="catalytic activity">
    <reaction evidence="10">
        <text>(6S)-NADHX + ATP = ADP + phosphate + NADH + H(+)</text>
        <dbReference type="Rhea" id="RHEA:19017"/>
        <dbReference type="ChEBI" id="CHEBI:15378"/>
        <dbReference type="ChEBI" id="CHEBI:30616"/>
        <dbReference type="ChEBI" id="CHEBI:43474"/>
        <dbReference type="ChEBI" id="CHEBI:57945"/>
        <dbReference type="ChEBI" id="CHEBI:64074"/>
        <dbReference type="ChEBI" id="CHEBI:456216"/>
        <dbReference type="EC" id="4.2.1.93"/>
    </reaction>
</comment>
<keyword evidence="5" id="KW-0521">NADP</keyword>